<evidence type="ECO:0000313" key="3">
    <source>
        <dbReference type="Proteomes" id="UP001151760"/>
    </source>
</evidence>
<reference evidence="2" key="1">
    <citation type="journal article" date="2022" name="Int. J. Mol. Sci.">
        <title>Draft Genome of Tanacetum Coccineum: Genomic Comparison of Closely Related Tanacetum-Family Plants.</title>
        <authorList>
            <person name="Yamashiro T."/>
            <person name="Shiraishi A."/>
            <person name="Nakayama K."/>
            <person name="Satake H."/>
        </authorList>
    </citation>
    <scope>NUCLEOTIDE SEQUENCE</scope>
</reference>
<sequence length="103" mass="11034">MPAINGAITSGQRWRSAVNGGVDQENDLTKWSNGADTPHVTTGHGGTTSDHRRPPDNYRQRGLTTSHRSGPLGRGQGFGVLGLGFELGTFGIEAYDSIRWARA</sequence>
<feature type="compositionally biased region" description="Basic and acidic residues" evidence="1">
    <location>
        <begin position="49"/>
        <end position="59"/>
    </location>
</feature>
<organism evidence="2 3">
    <name type="scientific">Tanacetum coccineum</name>
    <dbReference type="NCBI Taxonomy" id="301880"/>
    <lineage>
        <taxon>Eukaryota</taxon>
        <taxon>Viridiplantae</taxon>
        <taxon>Streptophyta</taxon>
        <taxon>Embryophyta</taxon>
        <taxon>Tracheophyta</taxon>
        <taxon>Spermatophyta</taxon>
        <taxon>Magnoliopsida</taxon>
        <taxon>eudicotyledons</taxon>
        <taxon>Gunneridae</taxon>
        <taxon>Pentapetalae</taxon>
        <taxon>asterids</taxon>
        <taxon>campanulids</taxon>
        <taxon>Asterales</taxon>
        <taxon>Asteraceae</taxon>
        <taxon>Asteroideae</taxon>
        <taxon>Anthemideae</taxon>
        <taxon>Anthemidinae</taxon>
        <taxon>Tanacetum</taxon>
    </lineage>
</organism>
<proteinExistence type="predicted"/>
<evidence type="ECO:0000313" key="2">
    <source>
        <dbReference type="EMBL" id="GJS86751.1"/>
    </source>
</evidence>
<accession>A0ABQ4ZAI2</accession>
<feature type="region of interest" description="Disordered" evidence="1">
    <location>
        <begin position="1"/>
        <end position="74"/>
    </location>
</feature>
<protein>
    <submittedName>
        <fullName evidence="2">Uncharacterized protein</fullName>
    </submittedName>
</protein>
<reference evidence="2" key="2">
    <citation type="submission" date="2022-01" db="EMBL/GenBank/DDBJ databases">
        <authorList>
            <person name="Yamashiro T."/>
            <person name="Shiraishi A."/>
            <person name="Satake H."/>
            <person name="Nakayama K."/>
        </authorList>
    </citation>
    <scope>NUCLEOTIDE SEQUENCE</scope>
</reference>
<gene>
    <name evidence="2" type="ORF">Tco_0769387</name>
</gene>
<dbReference type="EMBL" id="BQNB010011144">
    <property type="protein sequence ID" value="GJS86751.1"/>
    <property type="molecule type" value="Genomic_DNA"/>
</dbReference>
<name>A0ABQ4ZAI2_9ASTR</name>
<dbReference type="Proteomes" id="UP001151760">
    <property type="component" value="Unassembled WGS sequence"/>
</dbReference>
<evidence type="ECO:0000256" key="1">
    <source>
        <dbReference type="SAM" id="MobiDB-lite"/>
    </source>
</evidence>
<keyword evidence="3" id="KW-1185">Reference proteome</keyword>
<comment type="caution">
    <text evidence="2">The sequence shown here is derived from an EMBL/GenBank/DDBJ whole genome shotgun (WGS) entry which is preliminary data.</text>
</comment>